<keyword evidence="1" id="KW-0732">Signal</keyword>
<feature type="domain" description="ABC-type glycine betaine transport system substrate-binding" evidence="2">
    <location>
        <begin position="24"/>
        <end position="307"/>
    </location>
</feature>
<feature type="signal peptide" evidence="1">
    <location>
        <begin position="1"/>
        <end position="19"/>
    </location>
</feature>
<comment type="caution">
    <text evidence="3">The sequence shown here is derived from an EMBL/GenBank/DDBJ whole genome shotgun (WGS) entry which is preliminary data.</text>
</comment>
<keyword evidence="4" id="KW-1185">Reference proteome</keyword>
<evidence type="ECO:0000313" key="3">
    <source>
        <dbReference type="EMBL" id="KLK90319.1"/>
    </source>
</evidence>
<dbReference type="Gene3D" id="3.40.190.10">
    <property type="entry name" value="Periplasmic binding protein-like II"/>
    <property type="match status" value="1"/>
</dbReference>
<proteinExistence type="predicted"/>
<dbReference type="SUPFAM" id="SSF53850">
    <property type="entry name" value="Periplasmic binding protein-like II"/>
    <property type="match status" value="1"/>
</dbReference>
<protein>
    <submittedName>
        <fullName evidence="3">ABC transporter substrate-binding protein</fullName>
    </submittedName>
</protein>
<gene>
    <name evidence="3" type="ORF">AA309_26455</name>
</gene>
<name>A0A0H1R5L5_9HYPH</name>
<evidence type="ECO:0000313" key="4">
    <source>
        <dbReference type="Proteomes" id="UP000035489"/>
    </source>
</evidence>
<organism evidence="3 4">
    <name type="scientific">Microvirga vignae</name>
    <dbReference type="NCBI Taxonomy" id="1225564"/>
    <lineage>
        <taxon>Bacteria</taxon>
        <taxon>Pseudomonadati</taxon>
        <taxon>Pseudomonadota</taxon>
        <taxon>Alphaproteobacteria</taxon>
        <taxon>Hyphomicrobiales</taxon>
        <taxon>Methylobacteriaceae</taxon>
        <taxon>Microvirga</taxon>
    </lineage>
</organism>
<dbReference type="GO" id="GO:0022857">
    <property type="term" value="F:transmembrane transporter activity"/>
    <property type="evidence" value="ECO:0007669"/>
    <property type="project" value="InterPro"/>
</dbReference>
<dbReference type="AlphaFoldDB" id="A0A0H1R5L5"/>
<dbReference type="InterPro" id="IPR007210">
    <property type="entry name" value="ABC_Gly_betaine_transp_sub-bd"/>
</dbReference>
<accession>A0A0H1R5L5</accession>
<dbReference type="EMBL" id="LCYG01000088">
    <property type="protein sequence ID" value="KLK90319.1"/>
    <property type="molecule type" value="Genomic_DNA"/>
</dbReference>
<sequence length="328" mass="35849">MKRLLLTLPFLLAVGGAQAADCGDVLIAEMNWPSASLLANIDKIILGAGYGCNASLVAGDLVPTLTTMAEKGKPDVVPENWIALLPDILKRGKEEGKIVSLGRSLPDGGQLGWWIPQYIVEKHPNLTSIPEVLKHPELFPAPEDKSKGGIYNGPEGWAGTLITAQYYKAYNAANSGFELVSTGTAAALDASLIKAYEQKVGWVGFYWSPTPLLGKYRMVKLSHAAPFNKEEWTRCNTVADCPNPVPNDWPSDIIETAVSGKFYAKGGPAIEYLRKRALHNDVVSEMLSWMTDNQGTGEQGAREFLRKHQEIWSGWVTPDAVERIRSSL</sequence>
<dbReference type="OrthoDB" id="9786266at2"/>
<feature type="chain" id="PRO_5002592829" evidence="1">
    <location>
        <begin position="20"/>
        <end position="328"/>
    </location>
</feature>
<reference evidence="3 4" key="1">
    <citation type="submission" date="2015-05" db="EMBL/GenBank/DDBJ databases">
        <title>Draft genome sequence of Microvirga vignae strain BR3299, a novel nitrogen fixing bacteria isolated from Brazil semi-aired region.</title>
        <authorList>
            <person name="Zilli J.E."/>
            <person name="Passos S.R."/>
            <person name="Leite J."/>
            <person name="Baldani J.I."/>
            <person name="Xavier G.R."/>
            <person name="Rumjaneck N.G."/>
            <person name="Simoes-Araujo J.L."/>
        </authorList>
    </citation>
    <scope>NUCLEOTIDE SEQUENCE [LARGE SCALE GENOMIC DNA]</scope>
    <source>
        <strain evidence="3 4">BR3299</strain>
    </source>
</reference>
<dbReference type="Gene3D" id="3.40.190.100">
    <property type="entry name" value="Glycine betaine-binding periplasmic protein, domain 2"/>
    <property type="match status" value="1"/>
</dbReference>
<dbReference type="GO" id="GO:0043190">
    <property type="term" value="C:ATP-binding cassette (ABC) transporter complex"/>
    <property type="evidence" value="ECO:0007669"/>
    <property type="project" value="InterPro"/>
</dbReference>
<evidence type="ECO:0000259" key="2">
    <source>
        <dbReference type="Pfam" id="PF04069"/>
    </source>
</evidence>
<dbReference type="RefSeq" id="WP_047192012.1">
    <property type="nucleotide sequence ID" value="NZ_LCYG01000088.1"/>
</dbReference>
<dbReference type="STRING" id="1225564.AA309_26455"/>
<dbReference type="PATRIC" id="fig|1225564.3.peg.6883"/>
<evidence type="ECO:0000256" key="1">
    <source>
        <dbReference type="SAM" id="SignalP"/>
    </source>
</evidence>
<dbReference type="Pfam" id="PF04069">
    <property type="entry name" value="OpuAC"/>
    <property type="match status" value="1"/>
</dbReference>
<dbReference type="Proteomes" id="UP000035489">
    <property type="component" value="Unassembled WGS sequence"/>
</dbReference>